<organism evidence="1 2">
    <name type="scientific">Aquilegia coerulea</name>
    <name type="common">Rocky mountain columbine</name>
    <dbReference type="NCBI Taxonomy" id="218851"/>
    <lineage>
        <taxon>Eukaryota</taxon>
        <taxon>Viridiplantae</taxon>
        <taxon>Streptophyta</taxon>
        <taxon>Embryophyta</taxon>
        <taxon>Tracheophyta</taxon>
        <taxon>Spermatophyta</taxon>
        <taxon>Magnoliopsida</taxon>
        <taxon>Ranunculales</taxon>
        <taxon>Ranunculaceae</taxon>
        <taxon>Thalictroideae</taxon>
        <taxon>Aquilegia</taxon>
    </lineage>
</organism>
<dbReference type="Proteomes" id="UP000230069">
    <property type="component" value="Unassembled WGS sequence"/>
</dbReference>
<protein>
    <submittedName>
        <fullName evidence="1">Uncharacterized protein</fullName>
    </submittedName>
</protein>
<sequence length="82" mass="9466">MDSTDYVLITMSYNPNGAEVENNVKREDKENDKDMVDRIFKMQLSKQLAELNKVNFYGRPFQSLCIYGSQKRNTASTHLGID</sequence>
<reference evidence="1 2" key="1">
    <citation type="submission" date="2017-09" db="EMBL/GenBank/DDBJ databases">
        <title>WGS assembly of Aquilegia coerulea Goldsmith.</title>
        <authorList>
            <person name="Hodges S."/>
            <person name="Kramer E."/>
            <person name="Nordborg M."/>
            <person name="Tomkins J."/>
            <person name="Borevitz J."/>
            <person name="Derieg N."/>
            <person name="Yan J."/>
            <person name="Mihaltcheva S."/>
            <person name="Hayes R.D."/>
            <person name="Rokhsar D."/>
        </authorList>
    </citation>
    <scope>NUCLEOTIDE SEQUENCE [LARGE SCALE GENOMIC DNA]</scope>
    <source>
        <strain evidence="2">cv. Goldsmith</strain>
    </source>
</reference>
<dbReference type="EMBL" id="KZ305023">
    <property type="protein sequence ID" value="PIA57157.1"/>
    <property type="molecule type" value="Genomic_DNA"/>
</dbReference>
<name>A0A2G5ENL4_AQUCA</name>
<dbReference type="OrthoDB" id="1991167at2759"/>
<gene>
    <name evidence="1" type="ORF">AQUCO_00600112v1</name>
</gene>
<accession>A0A2G5ENL4</accession>
<proteinExistence type="predicted"/>
<keyword evidence="2" id="KW-1185">Reference proteome</keyword>
<dbReference type="AlphaFoldDB" id="A0A2G5ENL4"/>
<evidence type="ECO:0000313" key="2">
    <source>
        <dbReference type="Proteomes" id="UP000230069"/>
    </source>
</evidence>
<dbReference type="InParanoid" id="A0A2G5ENL4"/>
<evidence type="ECO:0000313" key="1">
    <source>
        <dbReference type="EMBL" id="PIA57157.1"/>
    </source>
</evidence>